<dbReference type="EMBL" id="JOKH01000002">
    <property type="protein sequence ID" value="KEQ17978.1"/>
    <property type="molecule type" value="Genomic_DNA"/>
</dbReference>
<dbReference type="AlphaFoldDB" id="A0A081NHQ5"/>
<reference evidence="2 3" key="1">
    <citation type="submission" date="2014-06" db="EMBL/GenBank/DDBJ databases">
        <title>Whole Genome Sequences of Three Symbiotic Endozoicomonas Bacteria.</title>
        <authorList>
            <person name="Neave M.J."/>
            <person name="Apprill A."/>
            <person name="Voolstra C.R."/>
        </authorList>
    </citation>
    <scope>NUCLEOTIDE SEQUENCE [LARGE SCALE GENOMIC DNA]</scope>
    <source>
        <strain evidence="2 3">DSM 25634</strain>
    </source>
</reference>
<gene>
    <name evidence="2" type="ORF">GZ78_10220</name>
</gene>
<accession>A0A081NHQ5</accession>
<protein>
    <recommendedName>
        <fullName evidence="4">DUF5625 domain-containing protein</fullName>
    </recommendedName>
</protein>
<proteinExistence type="predicted"/>
<name>A0A081NHQ5_9GAMM</name>
<evidence type="ECO:0000256" key="1">
    <source>
        <dbReference type="SAM" id="Phobius"/>
    </source>
</evidence>
<evidence type="ECO:0008006" key="4">
    <source>
        <dbReference type="Google" id="ProtNLM"/>
    </source>
</evidence>
<organism evidence="2 3">
    <name type="scientific">Endozoicomonas numazuensis</name>
    <dbReference type="NCBI Taxonomy" id="1137799"/>
    <lineage>
        <taxon>Bacteria</taxon>
        <taxon>Pseudomonadati</taxon>
        <taxon>Pseudomonadota</taxon>
        <taxon>Gammaproteobacteria</taxon>
        <taxon>Oceanospirillales</taxon>
        <taxon>Endozoicomonadaceae</taxon>
        <taxon>Endozoicomonas</taxon>
    </lineage>
</organism>
<dbReference type="Proteomes" id="UP000028073">
    <property type="component" value="Unassembled WGS sequence"/>
</dbReference>
<comment type="caution">
    <text evidence="2">The sequence shown here is derived from an EMBL/GenBank/DDBJ whole genome shotgun (WGS) entry which is preliminary data.</text>
</comment>
<keyword evidence="3" id="KW-1185">Reference proteome</keyword>
<keyword evidence="1" id="KW-0472">Membrane</keyword>
<keyword evidence="1" id="KW-0812">Transmembrane</keyword>
<sequence length="180" mass="20637">MKILKDRKLNYSSLIKFFCCILLASFLALSLYTPKLQIISKKIDFNKGVKYVEVDVRDHCTYELGVIFESKNEERTIQSFFGHAQDIKLSAIIDMSLYHSFGEEIISVKNYGGAVSGYRYGPDPLLLIVGRAYLDPGKYTAVIDIKSIEKDFSDFKSSIFVSKPPKVTCNRMKWFEFLVQ</sequence>
<keyword evidence="1" id="KW-1133">Transmembrane helix</keyword>
<evidence type="ECO:0000313" key="2">
    <source>
        <dbReference type="EMBL" id="KEQ17978.1"/>
    </source>
</evidence>
<feature type="transmembrane region" description="Helical" evidence="1">
    <location>
        <begin position="12"/>
        <end position="32"/>
    </location>
</feature>
<evidence type="ECO:0000313" key="3">
    <source>
        <dbReference type="Proteomes" id="UP000028073"/>
    </source>
</evidence>
<dbReference type="RefSeq" id="WP_034834983.1">
    <property type="nucleotide sequence ID" value="NZ_JOKH01000002.1"/>
</dbReference>